<evidence type="ECO:0000313" key="1">
    <source>
        <dbReference type="EMBL" id="CAG7718617.1"/>
    </source>
</evidence>
<protein>
    <submittedName>
        <fullName evidence="1">Uncharacterized protein</fullName>
    </submittedName>
</protein>
<reference evidence="1" key="1">
    <citation type="submission" date="2021-06" db="EMBL/GenBank/DDBJ databases">
        <authorList>
            <person name="Hodson N. C."/>
            <person name="Mongue J. A."/>
            <person name="Jaron S. K."/>
        </authorList>
    </citation>
    <scope>NUCLEOTIDE SEQUENCE</scope>
</reference>
<dbReference type="InterPro" id="IPR008042">
    <property type="entry name" value="Retrotrans_Pao"/>
</dbReference>
<organism evidence="1 2">
    <name type="scientific">Allacma fusca</name>
    <dbReference type="NCBI Taxonomy" id="39272"/>
    <lineage>
        <taxon>Eukaryota</taxon>
        <taxon>Metazoa</taxon>
        <taxon>Ecdysozoa</taxon>
        <taxon>Arthropoda</taxon>
        <taxon>Hexapoda</taxon>
        <taxon>Collembola</taxon>
        <taxon>Symphypleona</taxon>
        <taxon>Sminthuridae</taxon>
        <taxon>Allacma</taxon>
    </lineage>
</organism>
<dbReference type="Pfam" id="PF05380">
    <property type="entry name" value="Peptidase_A17"/>
    <property type="match status" value="1"/>
</dbReference>
<dbReference type="Proteomes" id="UP000708208">
    <property type="component" value="Unassembled WGS sequence"/>
</dbReference>
<dbReference type="EMBL" id="CAJVCH010054828">
    <property type="protein sequence ID" value="CAG7718617.1"/>
    <property type="molecule type" value="Genomic_DNA"/>
</dbReference>
<sequence>MISINLPVNIEEASPSERILGQKWKPMEDVLIFSTNFHKVPEEVMTMNRNPTRGEVLSTVMSIFDQLGFLAHFLNQPKMLLQEICRMGVSWDDELPEEFVPQWKCFLSTLLSLKSLEIPRCYSHTMKQTILTKYQEHL</sequence>
<gene>
    <name evidence="1" type="ORF">AFUS01_LOCUS7998</name>
</gene>
<name>A0A8J2JI53_9HEXA</name>
<comment type="caution">
    <text evidence="1">The sequence shown here is derived from an EMBL/GenBank/DDBJ whole genome shotgun (WGS) entry which is preliminary data.</text>
</comment>
<dbReference type="AlphaFoldDB" id="A0A8J2JI53"/>
<dbReference type="PANTHER" id="PTHR47331">
    <property type="entry name" value="PHD-TYPE DOMAIN-CONTAINING PROTEIN"/>
    <property type="match status" value="1"/>
</dbReference>
<accession>A0A8J2JI53</accession>
<proteinExistence type="predicted"/>
<dbReference type="PANTHER" id="PTHR47331:SF5">
    <property type="entry name" value="RIBONUCLEASE H"/>
    <property type="match status" value="1"/>
</dbReference>
<evidence type="ECO:0000313" key="2">
    <source>
        <dbReference type="Proteomes" id="UP000708208"/>
    </source>
</evidence>
<keyword evidence="2" id="KW-1185">Reference proteome</keyword>
<dbReference type="OrthoDB" id="8037279at2759"/>